<evidence type="ECO:0000313" key="3">
    <source>
        <dbReference type="Proteomes" id="UP000683360"/>
    </source>
</evidence>
<organism evidence="2 3">
    <name type="scientific">Mytilus edulis</name>
    <name type="common">Blue mussel</name>
    <dbReference type="NCBI Taxonomy" id="6550"/>
    <lineage>
        <taxon>Eukaryota</taxon>
        <taxon>Metazoa</taxon>
        <taxon>Spiralia</taxon>
        <taxon>Lophotrochozoa</taxon>
        <taxon>Mollusca</taxon>
        <taxon>Bivalvia</taxon>
        <taxon>Autobranchia</taxon>
        <taxon>Pteriomorphia</taxon>
        <taxon>Mytilida</taxon>
        <taxon>Mytiloidea</taxon>
        <taxon>Mytilidae</taxon>
        <taxon>Mytilinae</taxon>
        <taxon>Mytilus</taxon>
    </lineage>
</organism>
<proteinExistence type="predicted"/>
<protein>
    <recommendedName>
        <fullName evidence="1">Integrase core domain-containing protein</fullName>
    </recommendedName>
</protein>
<feature type="domain" description="Integrase core" evidence="1">
    <location>
        <begin position="226"/>
        <end position="280"/>
    </location>
</feature>
<dbReference type="InterPro" id="IPR058913">
    <property type="entry name" value="Integrase_dom_put"/>
</dbReference>
<dbReference type="Proteomes" id="UP000683360">
    <property type="component" value="Unassembled WGS sequence"/>
</dbReference>
<dbReference type="Pfam" id="PF24764">
    <property type="entry name" value="rva_4"/>
    <property type="match status" value="1"/>
</dbReference>
<dbReference type="AlphaFoldDB" id="A0A8S3V0L8"/>
<evidence type="ECO:0000259" key="1">
    <source>
        <dbReference type="Pfam" id="PF24764"/>
    </source>
</evidence>
<sequence length="301" mass="34015">MDRLARSHQPSIDSVLERVSTVLLQTQRKAQCGTLDAASTDKELSELIANLSRIEGSGTNIPEDLIKKSIQSINDLKQNLPNLIPEQDLINRYDQTNPNPHGKGRHQLDIDVNKLQQLMSLGFTVKKIAEDGLLGGKIHPNTLYKLLKEHDLQVRSSYSTITDDQLEEKVAEYNREHPNAGAMEVHSYLKTQGISIQRDRCRAVLTRVDSAGAAKRWSCTIQRRQYKVPTANSIWHLDTHHSLGRWGIVVHGGIDGHSRLMPFLRASTFNTAKAAACFFCTRCEPVWFTKQSKSRPWNRIC</sequence>
<gene>
    <name evidence="2" type="ORF">MEDL_63339</name>
</gene>
<accession>A0A8S3V0L8</accession>
<keyword evidence="3" id="KW-1185">Reference proteome</keyword>
<comment type="caution">
    <text evidence="2">The sequence shown here is derived from an EMBL/GenBank/DDBJ whole genome shotgun (WGS) entry which is preliminary data.</text>
</comment>
<dbReference type="PANTHER" id="PTHR46791">
    <property type="entry name" value="EXPRESSED PROTEIN"/>
    <property type="match status" value="1"/>
</dbReference>
<dbReference type="OrthoDB" id="6117557at2759"/>
<reference evidence="2" key="1">
    <citation type="submission" date="2021-03" db="EMBL/GenBank/DDBJ databases">
        <authorList>
            <person name="Bekaert M."/>
        </authorList>
    </citation>
    <scope>NUCLEOTIDE SEQUENCE</scope>
</reference>
<evidence type="ECO:0000313" key="2">
    <source>
        <dbReference type="EMBL" id="CAG2251725.1"/>
    </source>
</evidence>
<name>A0A8S3V0L8_MYTED</name>
<dbReference type="EMBL" id="CAJPWZ010003097">
    <property type="protein sequence ID" value="CAG2251725.1"/>
    <property type="molecule type" value="Genomic_DNA"/>
</dbReference>
<dbReference type="PANTHER" id="PTHR46791:SF5">
    <property type="entry name" value="CLR5 DOMAIN-CONTAINING PROTEIN-RELATED"/>
    <property type="match status" value="1"/>
</dbReference>